<dbReference type="Proteomes" id="UP000026961">
    <property type="component" value="Chromosome 9"/>
</dbReference>
<reference evidence="1" key="2">
    <citation type="submission" date="2018-05" db="EMBL/GenBank/DDBJ databases">
        <title>OgluRS3 (Oryza glumaepatula Reference Sequence Version 3).</title>
        <authorList>
            <person name="Zhang J."/>
            <person name="Kudrna D."/>
            <person name="Lee S."/>
            <person name="Talag J."/>
            <person name="Welchert J."/>
            <person name="Wing R.A."/>
        </authorList>
    </citation>
    <scope>NUCLEOTIDE SEQUENCE [LARGE SCALE GENOMIC DNA]</scope>
</reference>
<dbReference type="HOGENOM" id="CLU_1589037_0_0_1"/>
<dbReference type="EnsemblPlants" id="OGLUM09G00850.1">
    <property type="protein sequence ID" value="OGLUM09G00850.1"/>
    <property type="gene ID" value="OGLUM09G00850"/>
</dbReference>
<protein>
    <submittedName>
        <fullName evidence="1">Uncharacterized protein</fullName>
    </submittedName>
</protein>
<evidence type="ECO:0000313" key="2">
    <source>
        <dbReference type="Proteomes" id="UP000026961"/>
    </source>
</evidence>
<accession>A0A0E0AZG1</accession>
<keyword evidence="2" id="KW-1185">Reference proteome</keyword>
<evidence type="ECO:0000313" key="1">
    <source>
        <dbReference type="EnsemblPlants" id="OGLUM09G00850.1"/>
    </source>
</evidence>
<dbReference type="AlphaFoldDB" id="A0A0E0AZG1"/>
<proteinExistence type="predicted"/>
<organism evidence="1">
    <name type="scientific">Oryza glumipatula</name>
    <dbReference type="NCBI Taxonomy" id="40148"/>
    <lineage>
        <taxon>Eukaryota</taxon>
        <taxon>Viridiplantae</taxon>
        <taxon>Streptophyta</taxon>
        <taxon>Embryophyta</taxon>
        <taxon>Tracheophyta</taxon>
        <taxon>Spermatophyta</taxon>
        <taxon>Magnoliopsida</taxon>
        <taxon>Liliopsida</taxon>
        <taxon>Poales</taxon>
        <taxon>Poaceae</taxon>
        <taxon>BOP clade</taxon>
        <taxon>Oryzoideae</taxon>
        <taxon>Oryzeae</taxon>
        <taxon>Oryzinae</taxon>
        <taxon>Oryza</taxon>
    </lineage>
</organism>
<dbReference type="Gramene" id="OGLUM09G00850.1">
    <property type="protein sequence ID" value="OGLUM09G00850.1"/>
    <property type="gene ID" value="OGLUM09G00850"/>
</dbReference>
<reference evidence="1" key="1">
    <citation type="submission" date="2015-04" db="UniProtKB">
        <authorList>
            <consortium name="EnsemblPlants"/>
        </authorList>
    </citation>
    <scope>IDENTIFICATION</scope>
</reference>
<name>A0A0E0AZG1_9ORYZ</name>
<sequence length="168" mass="18301">MAGGHRGKWRHDHRDGEVQLAFVGGAGAVMSTCRRKFGQWWSIEALATTILQSSSSLLALSSRLIPLVGLSGENLILVLPETMTNNSGGAHRRCSPWRRCLGSPLAKASLRQLVQARSRCLVLLRWCPSFYRLAMLAGLRGESGSIFSLTLSHSIPKTWIESSLVAGC</sequence>